<dbReference type="InterPro" id="IPR001453">
    <property type="entry name" value="MoaB/Mog_dom"/>
</dbReference>
<evidence type="ECO:0000256" key="13">
    <source>
        <dbReference type="RuleBase" id="RU365090"/>
    </source>
</evidence>
<comment type="function">
    <text evidence="2 13">Catalyzes the insertion of molybdate into adenylated molybdopterin with the concomitant release of AMP.</text>
</comment>
<evidence type="ECO:0000256" key="4">
    <source>
        <dbReference type="ARBA" id="ARBA00010763"/>
    </source>
</evidence>
<evidence type="ECO:0000256" key="2">
    <source>
        <dbReference type="ARBA" id="ARBA00002901"/>
    </source>
</evidence>
<dbReference type="Proteomes" id="UP000307943">
    <property type="component" value="Unassembled WGS sequence"/>
</dbReference>
<reference evidence="15 16" key="1">
    <citation type="submission" date="2019-05" db="EMBL/GenBank/DDBJ databases">
        <title>We sequenced the genome of Paenibacillus hemerocallicola KCTC 33185 for further insight into its adaptation and study the phylogeny of Paenibacillus.</title>
        <authorList>
            <person name="Narsing Rao M.P."/>
        </authorList>
    </citation>
    <scope>NUCLEOTIDE SEQUENCE [LARGE SCALE GENOMIC DNA]</scope>
    <source>
        <strain evidence="15 16">KCTC 33185</strain>
    </source>
</reference>
<dbReference type="GO" id="GO:0006777">
    <property type="term" value="P:Mo-molybdopterin cofactor biosynthetic process"/>
    <property type="evidence" value="ECO:0007669"/>
    <property type="project" value="UniProtKB-UniRule"/>
</dbReference>
<comment type="pathway">
    <text evidence="3 13">Cofactor biosynthesis; molybdopterin biosynthesis.</text>
</comment>
<dbReference type="FunFam" id="3.40.980.10:FF:000004">
    <property type="entry name" value="Molybdopterin molybdenumtransferase"/>
    <property type="match status" value="1"/>
</dbReference>
<evidence type="ECO:0000256" key="3">
    <source>
        <dbReference type="ARBA" id="ARBA00005046"/>
    </source>
</evidence>
<gene>
    <name evidence="15" type="ORF">FE784_03045</name>
</gene>
<keyword evidence="8 13" id="KW-0808">Transferase</keyword>
<dbReference type="PANTHER" id="PTHR10192:SF5">
    <property type="entry name" value="GEPHYRIN"/>
    <property type="match status" value="1"/>
</dbReference>
<dbReference type="InterPro" id="IPR036688">
    <property type="entry name" value="MoeA_C_domain_IV_sf"/>
</dbReference>
<evidence type="ECO:0000256" key="11">
    <source>
        <dbReference type="ARBA" id="ARBA00023150"/>
    </source>
</evidence>
<keyword evidence="11 13" id="KW-0501">Molybdenum cofactor biosynthesis</keyword>
<dbReference type="GO" id="GO:0061599">
    <property type="term" value="F:molybdopterin molybdotransferase activity"/>
    <property type="evidence" value="ECO:0007669"/>
    <property type="project" value="UniProtKB-UniRule"/>
</dbReference>
<dbReference type="InterPro" id="IPR005111">
    <property type="entry name" value="MoeA_C_domain_IV"/>
</dbReference>
<evidence type="ECO:0000256" key="1">
    <source>
        <dbReference type="ARBA" id="ARBA00001946"/>
    </source>
</evidence>
<evidence type="ECO:0000256" key="7">
    <source>
        <dbReference type="ARBA" id="ARBA00022505"/>
    </source>
</evidence>
<dbReference type="SUPFAM" id="SSF63882">
    <property type="entry name" value="MoeA N-terminal region -like"/>
    <property type="match status" value="1"/>
</dbReference>
<evidence type="ECO:0000256" key="12">
    <source>
        <dbReference type="ARBA" id="ARBA00047317"/>
    </source>
</evidence>
<dbReference type="Pfam" id="PF03453">
    <property type="entry name" value="MoeA_N"/>
    <property type="match status" value="1"/>
</dbReference>
<dbReference type="RefSeq" id="WP_139600647.1">
    <property type="nucleotide sequence ID" value="NZ_VDCQ01000003.1"/>
</dbReference>
<protein>
    <recommendedName>
        <fullName evidence="6 13">Molybdopterin molybdenumtransferase</fullName>
        <ecNumber evidence="5 13">2.10.1.1</ecNumber>
    </recommendedName>
</protein>
<evidence type="ECO:0000256" key="5">
    <source>
        <dbReference type="ARBA" id="ARBA00013269"/>
    </source>
</evidence>
<dbReference type="EMBL" id="VDCQ01000003">
    <property type="protein sequence ID" value="TNJ67744.1"/>
    <property type="molecule type" value="Genomic_DNA"/>
</dbReference>
<comment type="caution">
    <text evidence="15">The sequence shown here is derived from an EMBL/GenBank/DDBJ whole genome shotgun (WGS) entry which is preliminary data.</text>
</comment>
<dbReference type="InterPro" id="IPR036135">
    <property type="entry name" value="MoeA_linker/N_sf"/>
</dbReference>
<keyword evidence="7 13" id="KW-0500">Molybdenum</keyword>
<dbReference type="GO" id="GO:0005829">
    <property type="term" value="C:cytosol"/>
    <property type="evidence" value="ECO:0007669"/>
    <property type="project" value="TreeGrafter"/>
</dbReference>
<name>A0A5C4TF32_9BACL</name>
<dbReference type="Gene3D" id="3.90.105.10">
    <property type="entry name" value="Molybdopterin biosynthesis moea protein, domain 2"/>
    <property type="match status" value="1"/>
</dbReference>
<dbReference type="AlphaFoldDB" id="A0A5C4TF32"/>
<dbReference type="Pfam" id="PF00994">
    <property type="entry name" value="MoCF_biosynth"/>
    <property type="match status" value="1"/>
</dbReference>
<organism evidence="15 16">
    <name type="scientific">Paenibacillus hemerocallicola</name>
    <dbReference type="NCBI Taxonomy" id="1172614"/>
    <lineage>
        <taxon>Bacteria</taxon>
        <taxon>Bacillati</taxon>
        <taxon>Bacillota</taxon>
        <taxon>Bacilli</taxon>
        <taxon>Bacillales</taxon>
        <taxon>Paenibacillaceae</taxon>
        <taxon>Paenibacillus</taxon>
    </lineage>
</organism>
<dbReference type="UniPathway" id="UPA00344"/>
<dbReference type="SUPFAM" id="SSF53218">
    <property type="entry name" value="Molybdenum cofactor biosynthesis proteins"/>
    <property type="match status" value="1"/>
</dbReference>
<accession>A0A5C4TF32</accession>
<dbReference type="SMART" id="SM00852">
    <property type="entry name" value="MoCF_biosynth"/>
    <property type="match status" value="1"/>
</dbReference>
<dbReference type="Gene3D" id="3.40.980.10">
    <property type="entry name" value="MoaB/Mog-like domain"/>
    <property type="match status" value="1"/>
</dbReference>
<evidence type="ECO:0000313" key="15">
    <source>
        <dbReference type="EMBL" id="TNJ67744.1"/>
    </source>
</evidence>
<sequence>MDIAMHKEARLTRHAVQVAQAQGLIKPYITPLESKRVPLEQAYGSYLAVNIAASHPLPHFRRSGMDGFSIRTEDLRGASSETPVRLKVIERIPCGAVPRKRLERGTAARTMTGAMVSEGADAVIRMEMTQEAVIGGISHIIVTKPIQPGANVSEVGSELEEGAGIVGQGCKIRSGETALLAIYGFHHVPVYRSPVVAILSTGEELLQVDEPLQPGKIRNSNAPMLAGLVRRAGGIPHWIGKIGDDLDETRQRVQEALASADLVVSTGGVSVGDYDAMADFFLQWEGKTLFNKVAMRPGSPTTAGVLDGKLIFALSGNPGACFVGFHLFVRPVLLGMQGSVEPHLPEIKAFLRQGYAKTDAYTRYVRGRIVFSSDGRVCVEPAGQDKSSIVTSIKDSDCLICIPPGKEETVPGSLVSVLCLDKE</sequence>
<dbReference type="CDD" id="cd00887">
    <property type="entry name" value="MoeA"/>
    <property type="match status" value="1"/>
</dbReference>
<dbReference type="GO" id="GO:0046872">
    <property type="term" value="F:metal ion binding"/>
    <property type="evidence" value="ECO:0007669"/>
    <property type="project" value="UniProtKB-UniRule"/>
</dbReference>
<comment type="similarity">
    <text evidence="4 13">Belongs to the MoeA family.</text>
</comment>
<dbReference type="InterPro" id="IPR005110">
    <property type="entry name" value="MoeA_linker/N"/>
</dbReference>
<dbReference type="InterPro" id="IPR038987">
    <property type="entry name" value="MoeA-like"/>
</dbReference>
<dbReference type="Pfam" id="PF03454">
    <property type="entry name" value="MoeA_C"/>
    <property type="match status" value="1"/>
</dbReference>
<evidence type="ECO:0000256" key="9">
    <source>
        <dbReference type="ARBA" id="ARBA00022723"/>
    </source>
</evidence>
<evidence type="ECO:0000259" key="14">
    <source>
        <dbReference type="SMART" id="SM00852"/>
    </source>
</evidence>
<dbReference type="Gene3D" id="2.170.190.11">
    <property type="entry name" value="Molybdopterin biosynthesis moea protein, domain 3"/>
    <property type="match status" value="1"/>
</dbReference>
<dbReference type="NCBIfam" id="NF045515">
    <property type="entry name" value="Glp_gephyrin"/>
    <property type="match status" value="1"/>
</dbReference>
<dbReference type="OrthoDB" id="9804758at2"/>
<comment type="catalytic activity">
    <reaction evidence="12">
        <text>adenylyl-molybdopterin + molybdate = Mo-molybdopterin + AMP + H(+)</text>
        <dbReference type="Rhea" id="RHEA:35047"/>
        <dbReference type="ChEBI" id="CHEBI:15378"/>
        <dbReference type="ChEBI" id="CHEBI:36264"/>
        <dbReference type="ChEBI" id="CHEBI:62727"/>
        <dbReference type="ChEBI" id="CHEBI:71302"/>
        <dbReference type="ChEBI" id="CHEBI:456215"/>
        <dbReference type="EC" id="2.10.1.1"/>
    </reaction>
</comment>
<dbReference type="Gene3D" id="2.40.340.10">
    <property type="entry name" value="MoeA, C-terminal, domain IV"/>
    <property type="match status" value="1"/>
</dbReference>
<proteinExistence type="inferred from homology"/>
<feature type="domain" description="MoaB/Mog" evidence="14">
    <location>
        <begin position="197"/>
        <end position="335"/>
    </location>
</feature>
<keyword evidence="16" id="KW-1185">Reference proteome</keyword>
<dbReference type="EC" id="2.10.1.1" evidence="5 13"/>
<keyword evidence="10 13" id="KW-0460">Magnesium</keyword>
<dbReference type="InterPro" id="IPR036425">
    <property type="entry name" value="MoaB/Mog-like_dom_sf"/>
</dbReference>
<comment type="cofactor">
    <cofactor evidence="1 13">
        <name>Mg(2+)</name>
        <dbReference type="ChEBI" id="CHEBI:18420"/>
    </cofactor>
</comment>
<evidence type="ECO:0000313" key="16">
    <source>
        <dbReference type="Proteomes" id="UP000307943"/>
    </source>
</evidence>
<evidence type="ECO:0000256" key="10">
    <source>
        <dbReference type="ARBA" id="ARBA00022842"/>
    </source>
</evidence>
<dbReference type="PANTHER" id="PTHR10192">
    <property type="entry name" value="MOLYBDOPTERIN BIOSYNTHESIS PROTEIN"/>
    <property type="match status" value="1"/>
</dbReference>
<evidence type="ECO:0000256" key="8">
    <source>
        <dbReference type="ARBA" id="ARBA00022679"/>
    </source>
</evidence>
<keyword evidence="9 13" id="KW-0479">Metal-binding</keyword>
<evidence type="ECO:0000256" key="6">
    <source>
        <dbReference type="ARBA" id="ARBA00021108"/>
    </source>
</evidence>
<dbReference type="SUPFAM" id="SSF63867">
    <property type="entry name" value="MoeA C-terminal domain-like"/>
    <property type="match status" value="1"/>
</dbReference>
<dbReference type="NCBIfam" id="TIGR00177">
    <property type="entry name" value="molyb_syn"/>
    <property type="match status" value="1"/>
</dbReference>